<dbReference type="AlphaFoldDB" id="A0AAW2DNM9"/>
<evidence type="ECO:0000256" key="2">
    <source>
        <dbReference type="SAM" id="MobiDB-lite"/>
    </source>
</evidence>
<keyword evidence="3" id="KW-1133">Transmembrane helix</keyword>
<keyword evidence="3" id="KW-0472">Membrane</keyword>
<name>A0AAW2DNM9_9ROSI</name>
<feature type="coiled-coil region" evidence="1">
    <location>
        <begin position="205"/>
        <end position="232"/>
    </location>
</feature>
<accession>A0AAW2DNM9</accession>
<dbReference type="EMBL" id="JAZDWU010000002">
    <property type="protein sequence ID" value="KAL0010636.1"/>
    <property type="molecule type" value="Genomic_DNA"/>
</dbReference>
<protein>
    <submittedName>
        <fullName evidence="4">Uncharacterized protein</fullName>
    </submittedName>
</protein>
<feature type="compositionally biased region" description="Low complexity" evidence="2">
    <location>
        <begin position="85"/>
        <end position="102"/>
    </location>
</feature>
<dbReference type="Proteomes" id="UP001459277">
    <property type="component" value="Unassembled WGS sequence"/>
</dbReference>
<feature type="transmembrane region" description="Helical" evidence="3">
    <location>
        <begin position="21"/>
        <end position="41"/>
    </location>
</feature>
<reference evidence="4 5" key="1">
    <citation type="submission" date="2024-01" db="EMBL/GenBank/DDBJ databases">
        <title>A telomere-to-telomere, gap-free genome of sweet tea (Lithocarpus litseifolius).</title>
        <authorList>
            <person name="Zhou J."/>
        </authorList>
    </citation>
    <scope>NUCLEOTIDE SEQUENCE [LARGE SCALE GENOMIC DNA]</scope>
    <source>
        <strain evidence="4">Zhou-2022a</strain>
        <tissue evidence="4">Leaf</tissue>
    </source>
</reference>
<organism evidence="4 5">
    <name type="scientific">Lithocarpus litseifolius</name>
    <dbReference type="NCBI Taxonomy" id="425828"/>
    <lineage>
        <taxon>Eukaryota</taxon>
        <taxon>Viridiplantae</taxon>
        <taxon>Streptophyta</taxon>
        <taxon>Embryophyta</taxon>
        <taxon>Tracheophyta</taxon>
        <taxon>Spermatophyta</taxon>
        <taxon>Magnoliopsida</taxon>
        <taxon>eudicotyledons</taxon>
        <taxon>Gunneridae</taxon>
        <taxon>Pentapetalae</taxon>
        <taxon>rosids</taxon>
        <taxon>fabids</taxon>
        <taxon>Fagales</taxon>
        <taxon>Fagaceae</taxon>
        <taxon>Lithocarpus</taxon>
    </lineage>
</organism>
<evidence type="ECO:0000313" key="4">
    <source>
        <dbReference type="EMBL" id="KAL0010636.1"/>
    </source>
</evidence>
<feature type="region of interest" description="Disordered" evidence="2">
    <location>
        <begin position="84"/>
        <end position="106"/>
    </location>
</feature>
<evidence type="ECO:0000256" key="1">
    <source>
        <dbReference type="SAM" id="Coils"/>
    </source>
</evidence>
<comment type="caution">
    <text evidence="4">The sequence shown here is derived from an EMBL/GenBank/DDBJ whole genome shotgun (WGS) entry which is preliminary data.</text>
</comment>
<proteinExistence type="predicted"/>
<gene>
    <name evidence="4" type="ORF">SO802_005744</name>
</gene>
<evidence type="ECO:0000313" key="5">
    <source>
        <dbReference type="Proteomes" id="UP001459277"/>
    </source>
</evidence>
<sequence>MNGISGQIDNNFNLSSNAIMFPSKVSGIFSPYFIGFLSFLSWNTDCLGVACIVQAVLCAINAVEVRLLAEMTLQRGRVTLAEILGTPTRPQGQTPPRAATTSTPPPAPLVITVTTDPTCHIRARCDTHVDATGAPTYIKVFMVEGEVLPATNKVRPWKDGRGGKVAEFVRKALLLPEDMKHWAKWDDDTLLLNMKKEAIMAKENTKAITERNEAMEKEVMEVKKALAKKDATLKGYEVAVDVKIQEVYYQGQHDYIDSVKPKESNIPIPEELVIIPNLEIQAIINDESPIREVGGASLVAGSGGEMTSLAAMSTTKEPPRA</sequence>
<keyword evidence="5" id="KW-1185">Reference proteome</keyword>
<keyword evidence="3" id="KW-0812">Transmembrane</keyword>
<keyword evidence="1" id="KW-0175">Coiled coil</keyword>
<evidence type="ECO:0000256" key="3">
    <source>
        <dbReference type="SAM" id="Phobius"/>
    </source>
</evidence>
<feature type="transmembrane region" description="Helical" evidence="3">
    <location>
        <begin position="47"/>
        <end position="69"/>
    </location>
</feature>